<gene>
    <name evidence="4" type="ORF">MQH31_02885</name>
</gene>
<keyword evidence="2 3" id="KW-0663">Pyridoxal phosphate</keyword>
<dbReference type="InterPro" id="IPR015421">
    <property type="entry name" value="PyrdxlP-dep_Trfase_major"/>
</dbReference>
<dbReference type="AlphaFoldDB" id="A0AA41QSN9"/>
<comment type="caution">
    <text evidence="4">The sequence shown here is derived from an EMBL/GenBank/DDBJ whole genome shotgun (WGS) entry which is preliminary data.</text>
</comment>
<protein>
    <submittedName>
        <fullName evidence="4">Aminotransferase class III-fold pyridoxal phosphate-dependent enzyme</fullName>
    </submittedName>
</protein>
<dbReference type="Pfam" id="PF00202">
    <property type="entry name" value="Aminotran_3"/>
    <property type="match status" value="1"/>
</dbReference>
<evidence type="ECO:0000256" key="1">
    <source>
        <dbReference type="ARBA" id="ARBA00001933"/>
    </source>
</evidence>
<accession>A0AA41QSN9</accession>
<organism evidence="4 5">
    <name type="scientific">Cryobacterium zhongshanensis</name>
    <dbReference type="NCBI Taxonomy" id="2928153"/>
    <lineage>
        <taxon>Bacteria</taxon>
        <taxon>Bacillati</taxon>
        <taxon>Actinomycetota</taxon>
        <taxon>Actinomycetes</taxon>
        <taxon>Micrococcales</taxon>
        <taxon>Microbacteriaceae</taxon>
        <taxon>Cryobacterium</taxon>
    </lineage>
</organism>
<evidence type="ECO:0000256" key="2">
    <source>
        <dbReference type="ARBA" id="ARBA00022898"/>
    </source>
</evidence>
<dbReference type="Gene3D" id="3.90.1150.10">
    <property type="entry name" value="Aspartate Aminotransferase, domain 1"/>
    <property type="match status" value="1"/>
</dbReference>
<dbReference type="SUPFAM" id="SSF53383">
    <property type="entry name" value="PLP-dependent transferases"/>
    <property type="match status" value="1"/>
</dbReference>
<dbReference type="InterPro" id="IPR015422">
    <property type="entry name" value="PyrdxlP-dep_Trfase_small"/>
</dbReference>
<dbReference type="RefSeq" id="WP_243010842.1">
    <property type="nucleotide sequence ID" value="NZ_JALGAR010000001.1"/>
</dbReference>
<dbReference type="Gene3D" id="3.40.640.10">
    <property type="entry name" value="Type I PLP-dependent aspartate aminotransferase-like (Major domain)"/>
    <property type="match status" value="1"/>
</dbReference>
<keyword evidence="4" id="KW-0808">Transferase</keyword>
<comment type="cofactor">
    <cofactor evidence="1">
        <name>pyridoxal 5'-phosphate</name>
        <dbReference type="ChEBI" id="CHEBI:597326"/>
    </cofactor>
</comment>
<evidence type="ECO:0000256" key="3">
    <source>
        <dbReference type="RuleBase" id="RU003560"/>
    </source>
</evidence>
<dbReference type="GO" id="GO:0030170">
    <property type="term" value="F:pyridoxal phosphate binding"/>
    <property type="evidence" value="ECO:0007669"/>
    <property type="project" value="InterPro"/>
</dbReference>
<dbReference type="InterPro" id="IPR015424">
    <property type="entry name" value="PyrdxlP-dep_Trfase"/>
</dbReference>
<reference evidence="4" key="1">
    <citation type="submission" date="2022-03" db="EMBL/GenBank/DDBJ databases">
        <title>Cryobacterium sp. nov. strain ZS14-85, isolated from Antarctic soil.</title>
        <authorList>
            <person name="Li J."/>
            <person name="Niu G."/>
        </authorList>
    </citation>
    <scope>NUCLEOTIDE SEQUENCE</scope>
    <source>
        <strain evidence="4">ZS14-85</strain>
    </source>
</reference>
<sequence length="434" mass="47670">MTEALAPVKPIGPLTPITPYEYPLSRAAFARATKVIPSGIYGHQGPSEGCYIPQASFPLFSSRAEGTRFWDVDGNEYIDYMCGYGPNVLGYGDAEVHAAARKQAELEDVVSIPSTIMVDLAELLVETVASADWAFFAKNGGDTTTLAIMTARAATRRKKIVFVKGYYHGVAPWSQKLDYPGVLEEEVANNLTIPFNDIEALRRTLEQHAGQIAGLIAQPYMHGNFVDNELPAEGYWQAVRRLCDEHGVVLIVDDVRAGFRLDLAGSDHYYGFSADLICFCKALANGYNVSALCGRDFLKDAVSSITYTGSYWLSAVPFAAAIATITKLHRIDAPAQFARLGTRLTTGLKTAARNEAFTLVSSGEPALFYLRLADDDSLMLHQEWVAECVQRGVFITSHHNHFINAALTETDVDMTIDIASQAFSIVRKRHPLWS</sequence>
<dbReference type="GO" id="GO:0008483">
    <property type="term" value="F:transaminase activity"/>
    <property type="evidence" value="ECO:0007669"/>
    <property type="project" value="UniProtKB-KW"/>
</dbReference>
<proteinExistence type="inferred from homology"/>
<comment type="similarity">
    <text evidence="3">Belongs to the class-III pyridoxal-phosphate-dependent aminotransferase family.</text>
</comment>
<name>A0AA41QSN9_9MICO</name>
<keyword evidence="4" id="KW-0032">Aminotransferase</keyword>
<evidence type="ECO:0000313" key="5">
    <source>
        <dbReference type="Proteomes" id="UP001165341"/>
    </source>
</evidence>
<dbReference type="EMBL" id="JALGAR010000001">
    <property type="protein sequence ID" value="MCI4656759.1"/>
    <property type="molecule type" value="Genomic_DNA"/>
</dbReference>
<evidence type="ECO:0000313" key="4">
    <source>
        <dbReference type="EMBL" id="MCI4656759.1"/>
    </source>
</evidence>
<dbReference type="PANTHER" id="PTHR43713:SF3">
    <property type="entry name" value="GLUTAMATE-1-SEMIALDEHYDE 2,1-AMINOMUTASE 1, CHLOROPLASTIC-RELATED"/>
    <property type="match status" value="1"/>
</dbReference>
<dbReference type="PANTHER" id="PTHR43713">
    <property type="entry name" value="GLUTAMATE-1-SEMIALDEHYDE 2,1-AMINOMUTASE"/>
    <property type="match status" value="1"/>
</dbReference>
<dbReference type="Proteomes" id="UP001165341">
    <property type="component" value="Unassembled WGS sequence"/>
</dbReference>
<keyword evidence="5" id="KW-1185">Reference proteome</keyword>
<dbReference type="InterPro" id="IPR005814">
    <property type="entry name" value="Aminotrans_3"/>
</dbReference>